<feature type="transmembrane region" description="Helical" evidence="1">
    <location>
        <begin position="39"/>
        <end position="60"/>
    </location>
</feature>
<feature type="transmembrane region" description="Helical" evidence="1">
    <location>
        <begin position="72"/>
        <end position="92"/>
    </location>
</feature>
<keyword evidence="1" id="KW-0812">Transmembrane</keyword>
<organism evidence="2 3">
    <name type="scientific">Symbiodinium pilosum</name>
    <name type="common">Dinoflagellate</name>
    <dbReference type="NCBI Taxonomy" id="2952"/>
    <lineage>
        <taxon>Eukaryota</taxon>
        <taxon>Sar</taxon>
        <taxon>Alveolata</taxon>
        <taxon>Dinophyceae</taxon>
        <taxon>Suessiales</taxon>
        <taxon>Symbiodiniaceae</taxon>
        <taxon>Symbiodinium</taxon>
    </lineage>
</organism>
<gene>
    <name evidence="2" type="ORF">SPIL2461_LOCUS6804</name>
</gene>
<keyword evidence="1" id="KW-1133">Transmembrane helix</keyword>
<reference evidence="2" key="1">
    <citation type="submission" date="2021-02" db="EMBL/GenBank/DDBJ databases">
        <authorList>
            <person name="Dougan E. K."/>
            <person name="Rhodes N."/>
            <person name="Thang M."/>
            <person name="Chan C."/>
        </authorList>
    </citation>
    <scope>NUCLEOTIDE SEQUENCE</scope>
</reference>
<name>A0A812NP24_SYMPI</name>
<comment type="caution">
    <text evidence="2">The sequence shown here is derived from an EMBL/GenBank/DDBJ whole genome shotgun (WGS) entry which is preliminary data.</text>
</comment>
<dbReference type="Proteomes" id="UP000649617">
    <property type="component" value="Unassembled WGS sequence"/>
</dbReference>
<sequence>MAARSQEDDVATASLLLNSAGIAKHLFPKTYHVKLSKGFIAYLIFLTVFIFAYTLVIYYAPQRHSEQIGVAFEHLLIFDVAYCGAILFLILMQVPRRVVRENESLLIVFCCRTRVVRIESLVEIRLDVRCCRMHVFAHFIKEFVLDNWQYHSLADLMRQLYETNLQAVSAAMRSETARAMAGASSFWQAAFEKVLTGAASHSFS</sequence>
<proteinExistence type="predicted"/>
<accession>A0A812NP24</accession>
<dbReference type="OrthoDB" id="10378134at2759"/>
<evidence type="ECO:0000313" key="3">
    <source>
        <dbReference type="Proteomes" id="UP000649617"/>
    </source>
</evidence>
<dbReference type="EMBL" id="CAJNIZ010010447">
    <property type="protein sequence ID" value="CAE7301016.1"/>
    <property type="molecule type" value="Genomic_DNA"/>
</dbReference>
<evidence type="ECO:0000313" key="2">
    <source>
        <dbReference type="EMBL" id="CAE7301016.1"/>
    </source>
</evidence>
<evidence type="ECO:0000256" key="1">
    <source>
        <dbReference type="SAM" id="Phobius"/>
    </source>
</evidence>
<dbReference type="AlphaFoldDB" id="A0A812NP24"/>
<protein>
    <submittedName>
        <fullName evidence="2">Uncharacterized protein</fullName>
    </submittedName>
</protein>
<keyword evidence="3" id="KW-1185">Reference proteome</keyword>
<keyword evidence="1" id="KW-0472">Membrane</keyword>